<feature type="compositionally biased region" description="Basic and acidic residues" evidence="6">
    <location>
        <begin position="373"/>
        <end position="382"/>
    </location>
</feature>
<feature type="transmembrane region" description="Helical" evidence="7">
    <location>
        <begin position="137"/>
        <end position="161"/>
    </location>
</feature>
<evidence type="ECO:0000256" key="2">
    <source>
        <dbReference type="ARBA" id="ARBA00022692"/>
    </source>
</evidence>
<evidence type="ECO:0000256" key="6">
    <source>
        <dbReference type="SAM" id="MobiDB-lite"/>
    </source>
</evidence>
<dbReference type="OMA" id="DWIMMAS"/>
<reference evidence="9 10" key="1">
    <citation type="journal article" date="2016" name="Fungal Biol.">
        <title>The genome of Xylona heveae provides a window into fungal endophytism.</title>
        <authorList>
            <person name="Gazis R."/>
            <person name="Kuo A."/>
            <person name="Riley R."/>
            <person name="LaButti K."/>
            <person name="Lipzen A."/>
            <person name="Lin J."/>
            <person name="Amirebrahimi M."/>
            <person name="Hesse C.N."/>
            <person name="Spatafora J.W."/>
            <person name="Henrissat B."/>
            <person name="Hainaut M."/>
            <person name="Grigoriev I.V."/>
            <person name="Hibbett D.S."/>
        </authorList>
    </citation>
    <scope>NUCLEOTIDE SEQUENCE [LARGE SCALE GENOMIC DNA]</scope>
    <source>
        <strain evidence="9 10">TC161</strain>
    </source>
</reference>
<dbReference type="GO" id="GO:0016020">
    <property type="term" value="C:membrane"/>
    <property type="evidence" value="ECO:0007669"/>
    <property type="project" value="UniProtKB-SubCell"/>
</dbReference>
<protein>
    <recommendedName>
        <fullName evidence="8">Rhodopsin domain-containing protein</fullName>
    </recommendedName>
</protein>
<feature type="compositionally biased region" description="Acidic residues" evidence="6">
    <location>
        <begin position="363"/>
        <end position="372"/>
    </location>
</feature>
<feature type="compositionally biased region" description="Low complexity" evidence="6">
    <location>
        <begin position="557"/>
        <end position="571"/>
    </location>
</feature>
<evidence type="ECO:0000256" key="5">
    <source>
        <dbReference type="ARBA" id="ARBA00038359"/>
    </source>
</evidence>
<feature type="transmembrane region" description="Helical" evidence="7">
    <location>
        <begin position="184"/>
        <end position="210"/>
    </location>
</feature>
<organism evidence="9 10">
    <name type="scientific">Xylona heveae (strain CBS 132557 / TC161)</name>
    <dbReference type="NCBI Taxonomy" id="1328760"/>
    <lineage>
        <taxon>Eukaryota</taxon>
        <taxon>Fungi</taxon>
        <taxon>Dikarya</taxon>
        <taxon>Ascomycota</taxon>
        <taxon>Pezizomycotina</taxon>
        <taxon>Xylonomycetes</taxon>
        <taxon>Xylonales</taxon>
        <taxon>Xylonaceae</taxon>
        <taxon>Xylona</taxon>
    </lineage>
</organism>
<dbReference type="Pfam" id="PF20684">
    <property type="entry name" value="Fung_rhodopsin"/>
    <property type="match status" value="1"/>
</dbReference>
<dbReference type="InParanoid" id="A0A165ILM7"/>
<evidence type="ECO:0000313" key="10">
    <source>
        <dbReference type="Proteomes" id="UP000076632"/>
    </source>
</evidence>
<dbReference type="PANTHER" id="PTHR33048">
    <property type="entry name" value="PTH11-LIKE INTEGRAL MEMBRANE PROTEIN (AFU_ORTHOLOGUE AFUA_5G11245)"/>
    <property type="match status" value="1"/>
</dbReference>
<dbReference type="OrthoDB" id="5398233at2759"/>
<feature type="transmembrane region" description="Helical" evidence="7">
    <location>
        <begin position="98"/>
        <end position="116"/>
    </location>
</feature>
<keyword evidence="2 7" id="KW-0812">Transmembrane</keyword>
<dbReference type="AlphaFoldDB" id="A0A165ILM7"/>
<dbReference type="GeneID" id="28899854"/>
<keyword evidence="4 7" id="KW-0472">Membrane</keyword>
<dbReference type="RefSeq" id="XP_018190628.1">
    <property type="nucleotide sequence ID" value="XM_018334717.1"/>
</dbReference>
<dbReference type="InterPro" id="IPR052337">
    <property type="entry name" value="SAT4-like"/>
</dbReference>
<comment type="similarity">
    <text evidence="5">Belongs to the SAT4 family.</text>
</comment>
<feature type="transmembrane region" description="Helical" evidence="7">
    <location>
        <begin position="256"/>
        <end position="277"/>
    </location>
</feature>
<feature type="transmembrane region" description="Helical" evidence="7">
    <location>
        <begin position="25"/>
        <end position="46"/>
    </location>
</feature>
<gene>
    <name evidence="9" type="ORF">L228DRAFT_265557</name>
</gene>
<evidence type="ECO:0000256" key="1">
    <source>
        <dbReference type="ARBA" id="ARBA00004141"/>
    </source>
</evidence>
<name>A0A165ILM7_XYLHT</name>
<dbReference type="STRING" id="1328760.A0A165ILM7"/>
<feature type="region of interest" description="Disordered" evidence="6">
    <location>
        <begin position="361"/>
        <end position="504"/>
    </location>
</feature>
<comment type="subcellular location">
    <subcellularLocation>
        <location evidence="1">Membrane</location>
        <topology evidence="1">Multi-pass membrane protein</topology>
    </subcellularLocation>
</comment>
<keyword evidence="10" id="KW-1185">Reference proteome</keyword>
<evidence type="ECO:0000259" key="8">
    <source>
        <dbReference type="Pfam" id="PF20684"/>
    </source>
</evidence>
<feature type="transmembrane region" description="Helical" evidence="7">
    <location>
        <begin position="58"/>
        <end position="78"/>
    </location>
</feature>
<evidence type="ECO:0000256" key="7">
    <source>
        <dbReference type="SAM" id="Phobius"/>
    </source>
</evidence>
<feature type="domain" description="Rhodopsin" evidence="8">
    <location>
        <begin position="39"/>
        <end position="261"/>
    </location>
</feature>
<dbReference type="Proteomes" id="UP000076632">
    <property type="component" value="Unassembled WGS sequence"/>
</dbReference>
<feature type="transmembrane region" description="Helical" evidence="7">
    <location>
        <begin position="222"/>
        <end position="244"/>
    </location>
</feature>
<accession>A0A165ILM7</accession>
<keyword evidence="3 7" id="KW-1133">Transmembrane helix</keyword>
<evidence type="ECO:0000313" key="9">
    <source>
        <dbReference type="EMBL" id="KZF25073.1"/>
    </source>
</evidence>
<feature type="region of interest" description="Disordered" evidence="6">
    <location>
        <begin position="537"/>
        <end position="585"/>
    </location>
</feature>
<proteinExistence type="inferred from homology"/>
<evidence type="ECO:0000256" key="4">
    <source>
        <dbReference type="ARBA" id="ARBA00023136"/>
    </source>
</evidence>
<dbReference type="InterPro" id="IPR049326">
    <property type="entry name" value="Rhodopsin_dom_fungi"/>
</dbReference>
<feature type="compositionally biased region" description="Low complexity" evidence="6">
    <location>
        <begin position="423"/>
        <end position="434"/>
    </location>
</feature>
<evidence type="ECO:0000256" key="3">
    <source>
        <dbReference type="ARBA" id="ARBA00022989"/>
    </source>
</evidence>
<sequence>MLTRRFATAPPPARTPLQDNPTLLFSWWCTAFALVIILVRIAGRYVRTEKLFREDKTIALSIIPLLLRMGLVHAMLRLGTNNAVTTGLTPEDIYHRSIGSRLVLCSRIMYAAYLWIAKFTVSEFLKRLTAPIWKRSYEIILNIIRHFLIISFIAVVISTLAECQPFSHYWQVIPDPGPRCRQGYAQLITMGACDVITDLLLVFFPIPLIIKSAMPLKRKMSLVLLFSLSLVLVAITLYRIPAIIQTRSSQQFRTVMASVEILAAAGVTNGLVLGSFVRDRGVKKIKYKFGSTSDSMERASTRRGTVTTQHWGSDEDLVRDLGIRLHPELRASVQSPRPAPMAIPLASTAKAVTPAIDQNWEFPADDASSDSDADLKHPDALDPPRSPGTQSRPPNARKTSFFDVGGLLEDGNGVIARPEPALTTSNSPSPRNTSIAQDHAQPRQGSRALLHDIGGLLTPPSETGRGRSRSRGRGLTPYLSRTGHSRDHLSSGGAGARAGPASSSSPILAMARGAISPPAARPTDSSRAPSMGISNLQLARTRTEHSLQDVGGLLNDSLSPSSQTSQRSSLPAVEIPLKEFPQPGS</sequence>
<dbReference type="PANTHER" id="PTHR33048:SF19">
    <property type="entry name" value="MEMBRANE PROTEIN PTH11-LIKE, PUTATIVE (AFU_ORTHOLOGUE AFUA_1G14080)-RELATED"/>
    <property type="match status" value="1"/>
</dbReference>
<dbReference type="EMBL" id="KV407455">
    <property type="protein sequence ID" value="KZF25073.1"/>
    <property type="molecule type" value="Genomic_DNA"/>
</dbReference>